<accession>A0A0N5ASB6</accession>
<keyword evidence="1" id="KW-1185">Reference proteome</keyword>
<organism evidence="1 2">
    <name type="scientific">Syphacia muris</name>
    <dbReference type="NCBI Taxonomy" id="451379"/>
    <lineage>
        <taxon>Eukaryota</taxon>
        <taxon>Metazoa</taxon>
        <taxon>Ecdysozoa</taxon>
        <taxon>Nematoda</taxon>
        <taxon>Chromadorea</taxon>
        <taxon>Rhabditida</taxon>
        <taxon>Spirurina</taxon>
        <taxon>Oxyuridomorpha</taxon>
        <taxon>Oxyuroidea</taxon>
        <taxon>Oxyuridae</taxon>
        <taxon>Syphacia</taxon>
    </lineage>
</organism>
<dbReference type="WBParaSite" id="SMUV_0000767501-mRNA-1">
    <property type="protein sequence ID" value="SMUV_0000767501-mRNA-1"/>
    <property type="gene ID" value="SMUV_0000767501"/>
</dbReference>
<dbReference type="Proteomes" id="UP000046393">
    <property type="component" value="Unplaced"/>
</dbReference>
<evidence type="ECO:0000313" key="2">
    <source>
        <dbReference type="WBParaSite" id="SMUV_0000767501-mRNA-1"/>
    </source>
</evidence>
<dbReference type="AlphaFoldDB" id="A0A0N5ASB6"/>
<protein>
    <submittedName>
        <fullName evidence="2">Ovule protein</fullName>
    </submittedName>
</protein>
<name>A0A0N5ASB6_9BILA</name>
<sequence length="68" mass="8065">MVEYYCWRGNYGNFRDLRESEIMLMYIEMHGACNIFLKSLEEHVDSCIGLNACSRRLFLGFTKEESLM</sequence>
<reference evidence="2" key="1">
    <citation type="submission" date="2017-02" db="UniProtKB">
        <authorList>
            <consortium name="WormBaseParasite"/>
        </authorList>
    </citation>
    <scope>IDENTIFICATION</scope>
</reference>
<evidence type="ECO:0000313" key="1">
    <source>
        <dbReference type="Proteomes" id="UP000046393"/>
    </source>
</evidence>
<proteinExistence type="predicted"/>